<reference evidence="1" key="1">
    <citation type="submission" date="2018-02" db="EMBL/GenBank/DDBJ databases">
        <title>Rhizophora mucronata_Transcriptome.</title>
        <authorList>
            <person name="Meera S.P."/>
            <person name="Sreeshan A."/>
            <person name="Augustine A."/>
        </authorList>
    </citation>
    <scope>NUCLEOTIDE SEQUENCE</scope>
    <source>
        <tissue evidence="1">Leaf</tissue>
    </source>
</reference>
<organism evidence="1">
    <name type="scientific">Rhizophora mucronata</name>
    <name type="common">Asiatic mangrove</name>
    <dbReference type="NCBI Taxonomy" id="61149"/>
    <lineage>
        <taxon>Eukaryota</taxon>
        <taxon>Viridiplantae</taxon>
        <taxon>Streptophyta</taxon>
        <taxon>Embryophyta</taxon>
        <taxon>Tracheophyta</taxon>
        <taxon>Spermatophyta</taxon>
        <taxon>Magnoliopsida</taxon>
        <taxon>eudicotyledons</taxon>
        <taxon>Gunneridae</taxon>
        <taxon>Pentapetalae</taxon>
        <taxon>rosids</taxon>
        <taxon>fabids</taxon>
        <taxon>Malpighiales</taxon>
        <taxon>Rhizophoraceae</taxon>
        <taxon>Rhizophora</taxon>
    </lineage>
</organism>
<dbReference type="EMBL" id="GGEC01053383">
    <property type="protein sequence ID" value="MBX33867.1"/>
    <property type="molecule type" value="Transcribed_RNA"/>
</dbReference>
<name>A0A2P2MUG6_RHIMU</name>
<evidence type="ECO:0000313" key="1">
    <source>
        <dbReference type="EMBL" id="MBX33867.1"/>
    </source>
</evidence>
<dbReference type="AlphaFoldDB" id="A0A2P2MUG6"/>
<proteinExistence type="predicted"/>
<sequence>MKQSCKPQHLLAHAQEVASVTSEISRVVMQIWCCKKLHRKKILVFLLFSFKEQNSIMSFEYDEI</sequence>
<protein>
    <submittedName>
        <fullName evidence="1">Uncharacterized protein</fullName>
    </submittedName>
</protein>
<accession>A0A2P2MUG6</accession>